<proteinExistence type="predicted"/>
<dbReference type="Gene3D" id="2.60.450.10">
    <property type="entry name" value="Lipopolysaccharide (LPS) transport protein A like domain"/>
    <property type="match status" value="1"/>
</dbReference>
<dbReference type="GO" id="GO:0030288">
    <property type="term" value="C:outer membrane-bounded periplasmic space"/>
    <property type="evidence" value="ECO:0007669"/>
    <property type="project" value="TreeGrafter"/>
</dbReference>
<dbReference type="GO" id="GO:0017089">
    <property type="term" value="F:glycolipid transfer activity"/>
    <property type="evidence" value="ECO:0007669"/>
    <property type="project" value="TreeGrafter"/>
</dbReference>
<keyword evidence="4 6" id="KW-1133">Transmembrane helix</keyword>
<evidence type="ECO:0000256" key="3">
    <source>
        <dbReference type="ARBA" id="ARBA00022692"/>
    </source>
</evidence>
<evidence type="ECO:0000256" key="5">
    <source>
        <dbReference type="ARBA" id="ARBA00023136"/>
    </source>
</evidence>
<organism evidence="7 8">
    <name type="scientific">Anaerobiospirillum thomasii</name>
    <dbReference type="NCBI Taxonomy" id="179995"/>
    <lineage>
        <taxon>Bacteria</taxon>
        <taxon>Pseudomonadati</taxon>
        <taxon>Pseudomonadota</taxon>
        <taxon>Gammaproteobacteria</taxon>
        <taxon>Aeromonadales</taxon>
        <taxon>Succinivibrionaceae</taxon>
        <taxon>Anaerobiospirillum</taxon>
    </lineage>
</organism>
<dbReference type="InterPro" id="IPR052363">
    <property type="entry name" value="LPS_export_LptC"/>
</dbReference>
<accession>A0A2X0V8H7</accession>
<evidence type="ECO:0000256" key="2">
    <source>
        <dbReference type="ARBA" id="ARBA00022519"/>
    </source>
</evidence>
<keyword evidence="3 6" id="KW-0812">Transmembrane</keyword>
<keyword evidence="1" id="KW-1003">Cell membrane</keyword>
<dbReference type="Proteomes" id="UP000250086">
    <property type="component" value="Unassembled WGS sequence"/>
</dbReference>
<dbReference type="AlphaFoldDB" id="A0A2X0V8H7"/>
<keyword evidence="8" id="KW-1185">Reference proteome</keyword>
<dbReference type="Pfam" id="PF06835">
    <property type="entry name" value="LptC"/>
    <property type="match status" value="1"/>
</dbReference>
<gene>
    <name evidence="7" type="primary">lptC</name>
    <name evidence="7" type="ORF">NCTC13093_00468</name>
</gene>
<dbReference type="GO" id="GO:0005886">
    <property type="term" value="C:plasma membrane"/>
    <property type="evidence" value="ECO:0007669"/>
    <property type="project" value="InterPro"/>
</dbReference>
<dbReference type="PANTHER" id="PTHR37481">
    <property type="entry name" value="LIPOPOLYSACCHARIDE EXPORT SYSTEM PROTEIN LPTC"/>
    <property type="match status" value="1"/>
</dbReference>
<dbReference type="EMBL" id="UAPV01000001">
    <property type="protein sequence ID" value="SPT69105.1"/>
    <property type="molecule type" value="Genomic_DNA"/>
</dbReference>
<protein>
    <submittedName>
        <fullName evidence="7">Lipopolysaccharide export system protein lptC</fullName>
    </submittedName>
</protein>
<dbReference type="NCBIfam" id="TIGR04409">
    <property type="entry name" value="LptC_YrbK"/>
    <property type="match status" value="1"/>
</dbReference>
<dbReference type="InterPro" id="IPR010664">
    <property type="entry name" value="LipoPS_assembly_LptC-rel"/>
</dbReference>
<evidence type="ECO:0000256" key="4">
    <source>
        <dbReference type="ARBA" id="ARBA00022989"/>
    </source>
</evidence>
<evidence type="ECO:0000313" key="7">
    <source>
        <dbReference type="EMBL" id="SPT69105.1"/>
    </source>
</evidence>
<reference evidence="7 8" key="1">
    <citation type="submission" date="2018-06" db="EMBL/GenBank/DDBJ databases">
        <authorList>
            <consortium name="Pathogen Informatics"/>
            <person name="Doyle S."/>
        </authorList>
    </citation>
    <scope>NUCLEOTIDE SEQUENCE [LARGE SCALE GENOMIC DNA]</scope>
    <source>
        <strain evidence="7 8">NCTC13093</strain>
    </source>
</reference>
<sequence>MSTTIKSIIMSFILVIVSIVLYRFTTINDGNKDDIVANLPAFESSGFQGRSYSEHGDIKYEFSTSHVVFYKKDEVANIRQPQITYYEKLDNDRYRTYELTADEGTIKLHNFATLKGNILVVPKFKDAFISSIRAENMRYDLMKGIISSHDFIEIVGPNFKNTGSDFKIDLNKKQFRITDGPHATYFNN</sequence>
<dbReference type="OrthoDB" id="6193381at2"/>
<evidence type="ECO:0000256" key="1">
    <source>
        <dbReference type="ARBA" id="ARBA00022475"/>
    </source>
</evidence>
<dbReference type="InterPro" id="IPR026265">
    <property type="entry name" value="LptC"/>
</dbReference>
<keyword evidence="2" id="KW-0997">Cell inner membrane</keyword>
<dbReference type="PANTHER" id="PTHR37481:SF1">
    <property type="entry name" value="LIPOPOLYSACCHARIDE EXPORT SYSTEM PROTEIN LPTC"/>
    <property type="match status" value="1"/>
</dbReference>
<evidence type="ECO:0000313" key="8">
    <source>
        <dbReference type="Proteomes" id="UP000250086"/>
    </source>
</evidence>
<dbReference type="RefSeq" id="WP_113743294.1">
    <property type="nucleotide sequence ID" value="NZ_UAPV01000001.1"/>
</dbReference>
<feature type="transmembrane region" description="Helical" evidence="6">
    <location>
        <begin position="7"/>
        <end position="25"/>
    </location>
</feature>
<evidence type="ECO:0000256" key="6">
    <source>
        <dbReference type="SAM" id="Phobius"/>
    </source>
</evidence>
<name>A0A2X0V8H7_9GAMM</name>
<dbReference type="GO" id="GO:0015221">
    <property type="term" value="F:lipopolysaccharide transmembrane transporter activity"/>
    <property type="evidence" value="ECO:0007669"/>
    <property type="project" value="InterPro"/>
</dbReference>
<keyword evidence="5 6" id="KW-0472">Membrane</keyword>